<dbReference type="PANTHER" id="PTHR20930">
    <property type="entry name" value="OVARIAN CARCINOMA ANTIGEN CA125-RELATED"/>
    <property type="match status" value="1"/>
</dbReference>
<evidence type="ECO:0000256" key="1">
    <source>
        <dbReference type="ARBA" id="ARBA00022723"/>
    </source>
</evidence>
<dbReference type="Pfam" id="PF00569">
    <property type="entry name" value="ZZ"/>
    <property type="match status" value="2"/>
</dbReference>
<gene>
    <name evidence="7" type="ORF">TPAR_07180</name>
</gene>
<dbReference type="InterPro" id="IPR032350">
    <property type="entry name" value="Nbr1_FW"/>
</dbReference>
<dbReference type="EMBL" id="PKSG01000826">
    <property type="protein sequence ID" value="POR32597.1"/>
    <property type="molecule type" value="Genomic_DNA"/>
</dbReference>
<feature type="region of interest" description="Disordered" evidence="5">
    <location>
        <begin position="276"/>
        <end position="296"/>
    </location>
</feature>
<feature type="region of interest" description="Disordered" evidence="5">
    <location>
        <begin position="774"/>
        <end position="853"/>
    </location>
</feature>
<dbReference type="CDD" id="cd02341">
    <property type="entry name" value="ZZ_ZZZ3"/>
    <property type="match status" value="1"/>
</dbReference>
<dbReference type="CDD" id="cd14947">
    <property type="entry name" value="NBR1_like"/>
    <property type="match status" value="1"/>
</dbReference>
<feature type="region of interest" description="Disordered" evidence="5">
    <location>
        <begin position="1020"/>
        <end position="1065"/>
    </location>
</feature>
<feature type="compositionally biased region" description="Basic and acidic residues" evidence="5">
    <location>
        <begin position="829"/>
        <end position="843"/>
    </location>
</feature>
<dbReference type="InterPro" id="IPR000433">
    <property type="entry name" value="Znf_ZZ"/>
</dbReference>
<dbReference type="InterPro" id="IPR041981">
    <property type="entry name" value="ZZZ3_ZZ"/>
</dbReference>
<feature type="region of interest" description="Disordered" evidence="5">
    <location>
        <begin position="508"/>
        <end position="540"/>
    </location>
</feature>
<evidence type="ECO:0000256" key="5">
    <source>
        <dbReference type="SAM" id="MobiDB-lite"/>
    </source>
</evidence>
<evidence type="ECO:0000256" key="3">
    <source>
        <dbReference type="ARBA" id="ARBA00022833"/>
    </source>
</evidence>
<feature type="region of interest" description="Disordered" evidence="5">
    <location>
        <begin position="32"/>
        <end position="57"/>
    </location>
</feature>
<dbReference type="Gene3D" id="3.30.60.90">
    <property type="match status" value="4"/>
</dbReference>
<dbReference type="Proteomes" id="UP000237481">
    <property type="component" value="Unassembled WGS sequence"/>
</dbReference>
<keyword evidence="8" id="KW-1185">Reference proteome</keyword>
<proteinExistence type="predicted"/>
<dbReference type="SMART" id="SM00291">
    <property type="entry name" value="ZnF_ZZ"/>
    <property type="match status" value="4"/>
</dbReference>
<feature type="domain" description="ZZ-type" evidence="6">
    <location>
        <begin position="712"/>
        <end position="768"/>
    </location>
</feature>
<organism evidence="7 8">
    <name type="scientific">Tolypocladium paradoxum</name>
    <dbReference type="NCBI Taxonomy" id="94208"/>
    <lineage>
        <taxon>Eukaryota</taxon>
        <taxon>Fungi</taxon>
        <taxon>Dikarya</taxon>
        <taxon>Ascomycota</taxon>
        <taxon>Pezizomycotina</taxon>
        <taxon>Sordariomycetes</taxon>
        <taxon>Hypocreomycetidae</taxon>
        <taxon>Hypocreales</taxon>
        <taxon>Ophiocordycipitaceae</taxon>
        <taxon>Tolypocladium</taxon>
    </lineage>
</organism>
<feature type="compositionally biased region" description="Polar residues" evidence="5">
    <location>
        <begin position="790"/>
        <end position="801"/>
    </location>
</feature>
<feature type="compositionally biased region" description="Basic and acidic residues" evidence="5">
    <location>
        <begin position="1020"/>
        <end position="1031"/>
    </location>
</feature>
<accession>A0A2S4KQW6</accession>
<dbReference type="PROSITE" id="PS50135">
    <property type="entry name" value="ZF_ZZ_2"/>
    <property type="match status" value="1"/>
</dbReference>
<dbReference type="OrthoDB" id="661148at2759"/>
<dbReference type="GO" id="GO:0008270">
    <property type="term" value="F:zinc ion binding"/>
    <property type="evidence" value="ECO:0007669"/>
    <property type="project" value="UniProtKB-KW"/>
</dbReference>
<dbReference type="CDD" id="cd02340">
    <property type="entry name" value="ZZ_NBR1_like"/>
    <property type="match status" value="2"/>
</dbReference>
<name>A0A2S4KQW6_9HYPO</name>
<dbReference type="STRING" id="94208.A0A2S4KQW6"/>
<feature type="compositionally biased region" description="Acidic residues" evidence="5">
    <location>
        <begin position="280"/>
        <end position="296"/>
    </location>
</feature>
<dbReference type="Gene3D" id="2.60.40.10">
    <property type="entry name" value="Immunoglobulins"/>
    <property type="match status" value="1"/>
</dbReference>
<dbReference type="CDD" id="cd02249">
    <property type="entry name" value="ZZ"/>
    <property type="match status" value="1"/>
</dbReference>
<comment type="caution">
    <text evidence="7">The sequence shown here is derived from an EMBL/GenBank/DDBJ whole genome shotgun (WGS) entry which is preliminary data.</text>
</comment>
<feature type="compositionally biased region" description="Basic and acidic residues" evidence="5">
    <location>
        <begin position="521"/>
        <end position="539"/>
    </location>
</feature>
<keyword evidence="3" id="KW-0862">Zinc</keyword>
<evidence type="ECO:0000313" key="8">
    <source>
        <dbReference type="Proteomes" id="UP000237481"/>
    </source>
</evidence>
<dbReference type="InterPro" id="IPR043145">
    <property type="entry name" value="Znf_ZZ_sf"/>
</dbReference>
<reference evidence="7 8" key="1">
    <citation type="submission" date="2018-01" db="EMBL/GenBank/DDBJ databases">
        <title>Harnessing the power of phylogenomics to disentangle the directionality and signatures of interkingdom host jumping in the parasitic fungal genus Tolypocladium.</title>
        <authorList>
            <person name="Quandt C.A."/>
            <person name="Patterson W."/>
            <person name="Spatafora J.W."/>
        </authorList>
    </citation>
    <scope>NUCLEOTIDE SEQUENCE [LARGE SCALE GENOMIC DNA]</scope>
    <source>
        <strain evidence="7 8">NRBC 100945</strain>
    </source>
</reference>
<dbReference type="SUPFAM" id="SSF57850">
    <property type="entry name" value="RING/U-box"/>
    <property type="match status" value="4"/>
</dbReference>
<protein>
    <recommendedName>
        <fullName evidence="6">ZZ-type domain-containing protein</fullName>
    </recommendedName>
</protein>
<dbReference type="Pfam" id="PF16158">
    <property type="entry name" value="N_BRCA1_IG"/>
    <property type="match status" value="1"/>
</dbReference>
<dbReference type="PANTHER" id="PTHR20930:SF0">
    <property type="entry name" value="PROTEIN ILRUN"/>
    <property type="match status" value="1"/>
</dbReference>
<keyword evidence="1" id="KW-0479">Metal-binding</keyword>
<evidence type="ECO:0000256" key="2">
    <source>
        <dbReference type="ARBA" id="ARBA00022771"/>
    </source>
</evidence>
<feature type="region of interest" description="Disordered" evidence="5">
    <location>
        <begin position="71"/>
        <end position="102"/>
    </location>
</feature>
<evidence type="ECO:0000256" key="4">
    <source>
        <dbReference type="PROSITE-ProRule" id="PRU00228"/>
    </source>
</evidence>
<evidence type="ECO:0000259" key="6">
    <source>
        <dbReference type="PROSITE" id="PS50135"/>
    </source>
</evidence>
<feature type="compositionally biased region" description="Low complexity" evidence="5">
    <location>
        <begin position="92"/>
        <end position="102"/>
    </location>
</feature>
<evidence type="ECO:0000313" key="7">
    <source>
        <dbReference type="EMBL" id="POR32597.1"/>
    </source>
</evidence>
<feature type="non-terminal residue" evidence="7">
    <location>
        <position position="1"/>
    </location>
</feature>
<dbReference type="InterPro" id="IPR013783">
    <property type="entry name" value="Ig-like_fold"/>
</dbReference>
<keyword evidence="2 4" id="KW-0863">Zinc-finger</keyword>
<dbReference type="AlphaFoldDB" id="A0A2S4KQW6"/>
<feature type="compositionally biased region" description="Acidic residues" evidence="5">
    <location>
        <begin position="1044"/>
        <end position="1060"/>
    </location>
</feature>
<sequence>TPDLACRRGEPAPSPEVLLFTASSAALSVCLSPHPTPDRKRAPCPLRRQLQPPAARQGPLFSVTQRELPQTFALSSSSSSRRSPDPDPPHHPSSIIRHPSSSSTPLVCALHAHPTSAVTPRQSRFLAPSPRASLLDGELDRLSLLLTRHVVVVIRHLSPPTQRCIFTSSNMSSVPRNPGLDAPVTLKVFYDGATRRAKMPLREMVPNVLEKHIRMFLHIPADTKIMVERYSDSAAAYVMLDSTNMSVYKQLYRAAKAKSKLKLRVTVLGKEEKMVPEPVSVEDEPETSQAPVEDETVNAKAETPPHAATLQTPAPTLQTPAATLQTPAATLQTPAATLPAMLAEMTLPLRTSGPHRPEMATINTPAAIDYDSSECSKHQWWGKQFENRMNYIKKTNEHLAGLATHLAERQQLRNLTPADASSKPVNGLSCTLEDEDSTSLAAPCPAKACGFAVCCNSCEKTIPDAHYHCSTCDDGDFDLCQSCVDLGITCYSNDHWLIKRSMNNGQIVNSTTETIAPKPKPTPEEKEEPKPKSSEELKRSVSVNRNYAPDLFGQPPVTRGALDVTGARWACPGNMRTCNCCVQELPEREFLHCTTCEDYDLCQACFSKDVHGHHPKHGFVPAVAGTQMPDHIKVKMGPGRNQMHHAICDGCDKYITGVRHKCLDCPDWDYCSDCIPNAHFVHAKHRFAPVYEPLADIQACPVAQPVHMGICCDGPLCSISQAYPSYIRGVRYKCAVCHDLDFCANCEANPANGHNKTHPLIKFKTPVRHVSVTTTGEHQDGKRMPAMGDRNSTVSKATETVSPPEKNSIDAVRTVVDVKPVPSSPSPKPVEETKPEPEIKQERSSTPTPEKPFREQDLRAVFIQDSVEDGTILPPNHVFEQTWVLRNEGNVAWPAGCSVKFVGGDYMGHVDSAHPAGISELVSASESTVCYAPLATGQEFSFTVLLRTPARAGKIISYWRLTTQDGFKFGHRLWCEVNVRPATAEAKPKPNAIPIQIATREEEEDCSNSSSTMIFPKLEKESPSASIHEETQTETETMTTEEKLDGEDDFEDCGDEEWDASENGFMTDEEYDILDASDEEFLEEQQKNLLKK</sequence>